<dbReference type="OrthoDB" id="3064136at2759"/>
<keyword evidence="3" id="KW-1185">Reference proteome</keyword>
<accession>A0A4S4M9B3</accession>
<gene>
    <name evidence="2" type="ORF">EW146_g1667</name>
</gene>
<reference evidence="2 3" key="1">
    <citation type="submission" date="2019-02" db="EMBL/GenBank/DDBJ databases">
        <title>Genome sequencing of the rare red list fungi Bondarzewia mesenterica.</title>
        <authorList>
            <person name="Buettner E."/>
            <person name="Kellner H."/>
        </authorList>
    </citation>
    <scope>NUCLEOTIDE SEQUENCE [LARGE SCALE GENOMIC DNA]</scope>
    <source>
        <strain evidence="2 3">DSM 108281</strain>
    </source>
</reference>
<feature type="region of interest" description="Disordered" evidence="1">
    <location>
        <begin position="276"/>
        <end position="308"/>
    </location>
</feature>
<feature type="compositionally biased region" description="Low complexity" evidence="1">
    <location>
        <begin position="111"/>
        <end position="123"/>
    </location>
</feature>
<dbReference type="Proteomes" id="UP000310158">
    <property type="component" value="Unassembled WGS sequence"/>
</dbReference>
<dbReference type="EMBL" id="SGPL01000043">
    <property type="protein sequence ID" value="THH19520.1"/>
    <property type="molecule type" value="Genomic_DNA"/>
</dbReference>
<sequence>MSSRVLAPPKRNKSVPVLLDSFPAPPSHIPTSPLSSPNPPPSLPPSFPLPPLPGPSPIHEHETRLFISSRSRRTSKVSVTSTSSSASSVASTAFHPGVIPPLTSPSAHTFGSARSRTGSTASASTLSIRSFSSSGSLSVPVLSYPPVSPHRRPSRRSSMNRDDVSVMGVSPENTISEEDSIDLTRMSLDDIPRATPSPMPHSDIELDDTPFPPSLTAPIESISSVDMRDLPVLQDDDDDDALVDFDLTAQALHFEMRAVRSKSSLHKSRIEQAAARMRKGSNASVRAVPSEAAPTSSSPSLRAPKSKAGCTCSPLLHGPYGPPPPMSFSRSYTFFRRLINPLVRELSFSRIH</sequence>
<feature type="compositionally biased region" description="Pro residues" evidence="1">
    <location>
        <begin position="36"/>
        <end position="56"/>
    </location>
</feature>
<dbReference type="AlphaFoldDB" id="A0A4S4M9B3"/>
<feature type="compositionally biased region" description="Low complexity" evidence="1">
    <location>
        <begin position="76"/>
        <end position="93"/>
    </location>
</feature>
<comment type="caution">
    <text evidence="2">The sequence shown here is derived from an EMBL/GenBank/DDBJ whole genome shotgun (WGS) entry which is preliminary data.</text>
</comment>
<evidence type="ECO:0000313" key="2">
    <source>
        <dbReference type="EMBL" id="THH19520.1"/>
    </source>
</evidence>
<evidence type="ECO:0000313" key="3">
    <source>
        <dbReference type="Proteomes" id="UP000310158"/>
    </source>
</evidence>
<feature type="compositionally biased region" description="Low complexity" evidence="1">
    <location>
        <begin position="135"/>
        <end position="145"/>
    </location>
</feature>
<protein>
    <submittedName>
        <fullName evidence="2">Uncharacterized protein</fullName>
    </submittedName>
</protein>
<evidence type="ECO:0000256" key="1">
    <source>
        <dbReference type="SAM" id="MobiDB-lite"/>
    </source>
</evidence>
<feature type="region of interest" description="Disordered" evidence="1">
    <location>
        <begin position="135"/>
        <end position="166"/>
    </location>
</feature>
<proteinExistence type="predicted"/>
<organism evidence="2 3">
    <name type="scientific">Bondarzewia mesenterica</name>
    <dbReference type="NCBI Taxonomy" id="1095465"/>
    <lineage>
        <taxon>Eukaryota</taxon>
        <taxon>Fungi</taxon>
        <taxon>Dikarya</taxon>
        <taxon>Basidiomycota</taxon>
        <taxon>Agaricomycotina</taxon>
        <taxon>Agaricomycetes</taxon>
        <taxon>Russulales</taxon>
        <taxon>Bondarzewiaceae</taxon>
        <taxon>Bondarzewia</taxon>
    </lineage>
</organism>
<feature type="region of interest" description="Disordered" evidence="1">
    <location>
        <begin position="1"/>
        <end position="123"/>
    </location>
</feature>
<name>A0A4S4M9B3_9AGAM</name>
<feature type="compositionally biased region" description="Low complexity" evidence="1">
    <location>
        <begin position="287"/>
        <end position="300"/>
    </location>
</feature>